<evidence type="ECO:0000313" key="8">
    <source>
        <dbReference type="Proteomes" id="UP000528945"/>
    </source>
</evidence>
<dbReference type="SUPFAM" id="SSF48498">
    <property type="entry name" value="Tetracyclin repressor-like, C-terminal domain"/>
    <property type="match status" value="1"/>
</dbReference>
<dbReference type="Gene3D" id="1.10.357.10">
    <property type="entry name" value="Tetracycline Repressor, domain 2"/>
    <property type="match status" value="1"/>
</dbReference>
<protein>
    <submittedName>
        <fullName evidence="7">AcrR family transcriptional regulator</fullName>
    </submittedName>
</protein>
<feature type="domain" description="HTH tetR-type" evidence="6">
    <location>
        <begin position="27"/>
        <end position="87"/>
    </location>
</feature>
<dbReference type="Proteomes" id="UP000528945">
    <property type="component" value="Unassembled WGS sequence"/>
</dbReference>
<dbReference type="EMBL" id="JACIDB010000001">
    <property type="protein sequence ID" value="MBB3873827.1"/>
    <property type="molecule type" value="Genomic_DNA"/>
</dbReference>
<evidence type="ECO:0000259" key="6">
    <source>
        <dbReference type="PROSITE" id="PS50977"/>
    </source>
</evidence>
<dbReference type="GO" id="GO:0000976">
    <property type="term" value="F:transcription cis-regulatory region binding"/>
    <property type="evidence" value="ECO:0007669"/>
    <property type="project" value="TreeGrafter"/>
</dbReference>
<dbReference type="AlphaFoldDB" id="A0AAW3TMN6"/>
<keyword evidence="3" id="KW-0804">Transcription</keyword>
<gene>
    <name evidence="7" type="ORF">GGR47_000043</name>
</gene>
<dbReference type="PROSITE" id="PS01081">
    <property type="entry name" value="HTH_TETR_1"/>
    <property type="match status" value="1"/>
</dbReference>
<dbReference type="PROSITE" id="PS50977">
    <property type="entry name" value="HTH_TETR_2"/>
    <property type="match status" value="1"/>
</dbReference>
<evidence type="ECO:0000256" key="2">
    <source>
        <dbReference type="ARBA" id="ARBA00023125"/>
    </source>
</evidence>
<dbReference type="InterPro" id="IPR036271">
    <property type="entry name" value="Tet_transcr_reg_TetR-rel_C_sf"/>
</dbReference>
<dbReference type="SUPFAM" id="SSF46689">
    <property type="entry name" value="Homeodomain-like"/>
    <property type="match status" value="1"/>
</dbReference>
<sequence>MTEAAADAADSADSPVTAKTPRTARGRRTLRALLDAAAVEFGGRGFHDASISGITRRAGIALGSFYTYFDSKDAVFRALVTDMSAQVRDHVAPAVRAAPDGLAAERAGLAEFIGFVRDHKEIYRIIDEAEFVDSDSFRAHYASTAERIEARLRAAAARGEVRGDVDDVHAWAIMGMNVFLGLRYGVWSEDRDIAAVADQAASLLRDGLFPKPPAITEV</sequence>
<dbReference type="Pfam" id="PF00440">
    <property type="entry name" value="TetR_N"/>
    <property type="match status" value="1"/>
</dbReference>
<organism evidence="7 8">
    <name type="scientific">Sphingomonas aquatilis</name>
    <dbReference type="NCBI Taxonomy" id="93063"/>
    <lineage>
        <taxon>Bacteria</taxon>
        <taxon>Pseudomonadati</taxon>
        <taxon>Pseudomonadota</taxon>
        <taxon>Alphaproteobacteria</taxon>
        <taxon>Sphingomonadales</taxon>
        <taxon>Sphingomonadaceae</taxon>
        <taxon>Sphingomonas</taxon>
    </lineage>
</organism>
<comment type="caution">
    <text evidence="7">The sequence shown here is derived from an EMBL/GenBank/DDBJ whole genome shotgun (WGS) entry which is preliminary data.</text>
</comment>
<dbReference type="Gene3D" id="1.10.10.60">
    <property type="entry name" value="Homeodomain-like"/>
    <property type="match status" value="1"/>
</dbReference>
<evidence type="ECO:0000256" key="5">
    <source>
        <dbReference type="SAM" id="MobiDB-lite"/>
    </source>
</evidence>
<keyword evidence="8" id="KW-1185">Reference proteome</keyword>
<dbReference type="PRINTS" id="PR00455">
    <property type="entry name" value="HTHTETR"/>
</dbReference>
<dbReference type="InterPro" id="IPR050109">
    <property type="entry name" value="HTH-type_TetR-like_transc_reg"/>
</dbReference>
<feature type="region of interest" description="Disordered" evidence="5">
    <location>
        <begin position="1"/>
        <end position="22"/>
    </location>
</feature>
<accession>A0AAW3TMN6</accession>
<proteinExistence type="predicted"/>
<keyword evidence="2 4" id="KW-0238">DNA-binding</keyword>
<dbReference type="RefSeq" id="WP_147035102.1">
    <property type="nucleotide sequence ID" value="NZ_JACIDB010000001.1"/>
</dbReference>
<feature type="DNA-binding region" description="H-T-H motif" evidence="4">
    <location>
        <begin position="50"/>
        <end position="69"/>
    </location>
</feature>
<evidence type="ECO:0000313" key="7">
    <source>
        <dbReference type="EMBL" id="MBB3873827.1"/>
    </source>
</evidence>
<dbReference type="InterPro" id="IPR023772">
    <property type="entry name" value="DNA-bd_HTH_TetR-type_CS"/>
</dbReference>
<dbReference type="InterPro" id="IPR001647">
    <property type="entry name" value="HTH_TetR"/>
</dbReference>
<keyword evidence="1" id="KW-0805">Transcription regulation</keyword>
<reference evidence="7 8" key="1">
    <citation type="submission" date="2020-08" db="EMBL/GenBank/DDBJ databases">
        <title>Genomic Encyclopedia of Type Strains, Phase IV (KMG-IV): sequencing the most valuable type-strain genomes for metagenomic binning, comparative biology and taxonomic classification.</title>
        <authorList>
            <person name="Goeker M."/>
        </authorList>
    </citation>
    <scope>NUCLEOTIDE SEQUENCE [LARGE SCALE GENOMIC DNA]</scope>
    <source>
        <strain evidence="7 8">DSM 15581</strain>
    </source>
</reference>
<evidence type="ECO:0000256" key="1">
    <source>
        <dbReference type="ARBA" id="ARBA00023015"/>
    </source>
</evidence>
<feature type="compositionally biased region" description="Low complexity" evidence="5">
    <location>
        <begin position="1"/>
        <end position="14"/>
    </location>
</feature>
<name>A0AAW3TMN6_9SPHN</name>
<dbReference type="GO" id="GO:0003700">
    <property type="term" value="F:DNA-binding transcription factor activity"/>
    <property type="evidence" value="ECO:0007669"/>
    <property type="project" value="TreeGrafter"/>
</dbReference>
<dbReference type="PANTHER" id="PTHR30055">
    <property type="entry name" value="HTH-TYPE TRANSCRIPTIONAL REGULATOR RUTR"/>
    <property type="match status" value="1"/>
</dbReference>
<evidence type="ECO:0000256" key="3">
    <source>
        <dbReference type="ARBA" id="ARBA00023163"/>
    </source>
</evidence>
<dbReference type="PANTHER" id="PTHR30055:SF234">
    <property type="entry name" value="HTH-TYPE TRANSCRIPTIONAL REGULATOR BETI"/>
    <property type="match status" value="1"/>
</dbReference>
<dbReference type="InterPro" id="IPR009057">
    <property type="entry name" value="Homeodomain-like_sf"/>
</dbReference>
<evidence type="ECO:0000256" key="4">
    <source>
        <dbReference type="PROSITE-ProRule" id="PRU00335"/>
    </source>
</evidence>